<evidence type="ECO:0000256" key="13">
    <source>
        <dbReference type="SAM" id="MobiDB-lite"/>
    </source>
</evidence>
<protein>
    <recommendedName>
        <fullName evidence="5">3,4-dihydroxy-2-butanone 4-phosphate synthase</fullName>
        <ecNumber evidence="4">4.1.99.12</ecNumber>
    </recommendedName>
</protein>
<evidence type="ECO:0000256" key="4">
    <source>
        <dbReference type="ARBA" id="ARBA00012153"/>
    </source>
</evidence>
<dbReference type="UniPathway" id="UPA00275"/>
<dbReference type="EC" id="4.1.99.12" evidence="4"/>
<dbReference type="Proteomes" id="UP000245910">
    <property type="component" value="Chromosome II"/>
</dbReference>
<dbReference type="GO" id="GO:0046872">
    <property type="term" value="F:metal ion binding"/>
    <property type="evidence" value="ECO:0007669"/>
    <property type="project" value="UniProtKB-KW"/>
</dbReference>
<keyword evidence="16" id="KW-1185">Reference proteome</keyword>
<feature type="signal peptide" evidence="14">
    <location>
        <begin position="1"/>
        <end position="18"/>
    </location>
</feature>
<evidence type="ECO:0000256" key="10">
    <source>
        <dbReference type="ARBA" id="ARBA00023211"/>
    </source>
</evidence>
<dbReference type="PANTHER" id="PTHR21327:SF18">
    <property type="entry name" value="3,4-DIHYDROXY-2-BUTANONE 4-PHOSPHATE SYNTHASE"/>
    <property type="match status" value="1"/>
</dbReference>
<dbReference type="Gene3D" id="3.90.870.10">
    <property type="entry name" value="DHBP synthase"/>
    <property type="match status" value="1"/>
</dbReference>
<dbReference type="SUPFAM" id="SSF55821">
    <property type="entry name" value="YrdC/RibB"/>
    <property type="match status" value="1"/>
</dbReference>
<evidence type="ECO:0000256" key="1">
    <source>
        <dbReference type="ARBA" id="ARBA00001946"/>
    </source>
</evidence>
<dbReference type="NCBIfam" id="TIGR00506">
    <property type="entry name" value="ribB"/>
    <property type="match status" value="1"/>
</dbReference>
<dbReference type="Pfam" id="PF00926">
    <property type="entry name" value="DHBP_synthase"/>
    <property type="match status" value="1"/>
</dbReference>
<organism evidence="15 16">
    <name type="scientific">Fusarium venenatum</name>
    <dbReference type="NCBI Taxonomy" id="56646"/>
    <lineage>
        <taxon>Eukaryota</taxon>
        <taxon>Fungi</taxon>
        <taxon>Dikarya</taxon>
        <taxon>Ascomycota</taxon>
        <taxon>Pezizomycotina</taxon>
        <taxon>Sordariomycetes</taxon>
        <taxon>Hypocreomycetidae</taxon>
        <taxon>Hypocreales</taxon>
        <taxon>Nectriaceae</taxon>
        <taxon>Fusarium</taxon>
    </lineage>
</organism>
<evidence type="ECO:0000256" key="11">
    <source>
        <dbReference type="ARBA" id="ARBA00023239"/>
    </source>
</evidence>
<evidence type="ECO:0000256" key="9">
    <source>
        <dbReference type="ARBA" id="ARBA00023206"/>
    </source>
</evidence>
<proteinExistence type="inferred from homology"/>
<dbReference type="KEGG" id="fvn:FVRRES_05053"/>
<keyword evidence="6" id="KW-0686">Riboflavin biosynthesis</keyword>
<keyword evidence="9" id="KW-0318">Glutathionylation</keyword>
<keyword evidence="7" id="KW-0479">Metal-binding</keyword>
<dbReference type="AlphaFoldDB" id="A0A2L2T8Q0"/>
<keyword evidence="14" id="KW-0732">Signal</keyword>
<evidence type="ECO:0000256" key="2">
    <source>
        <dbReference type="ARBA" id="ARBA00004904"/>
    </source>
</evidence>
<feature type="region of interest" description="Disordered" evidence="13">
    <location>
        <begin position="237"/>
        <end position="260"/>
    </location>
</feature>
<dbReference type="InterPro" id="IPR017945">
    <property type="entry name" value="DHBP_synth_RibB-like_a/b_dom"/>
</dbReference>
<evidence type="ECO:0000256" key="3">
    <source>
        <dbReference type="ARBA" id="ARBA00011738"/>
    </source>
</evidence>
<evidence type="ECO:0000313" key="16">
    <source>
        <dbReference type="Proteomes" id="UP000245910"/>
    </source>
</evidence>
<dbReference type="InterPro" id="IPR000422">
    <property type="entry name" value="DHBP_synthase_RibB"/>
</dbReference>
<dbReference type="GeneID" id="37256692"/>
<reference evidence="16" key="1">
    <citation type="submission" date="2014-10" db="EMBL/GenBank/DDBJ databases">
        <authorList>
            <person name="King R."/>
        </authorList>
    </citation>
    <scope>NUCLEOTIDE SEQUENCE [LARGE SCALE GENOMIC DNA]</scope>
    <source>
        <strain evidence="16">A3/5</strain>
    </source>
</reference>
<dbReference type="FunFam" id="3.90.870.10:FF:000002">
    <property type="entry name" value="3,4-dihydroxy-2-butanone 4-phosphate synthase"/>
    <property type="match status" value="1"/>
</dbReference>
<evidence type="ECO:0000256" key="5">
    <source>
        <dbReference type="ARBA" id="ARBA00018836"/>
    </source>
</evidence>
<dbReference type="GO" id="GO:0005829">
    <property type="term" value="C:cytosol"/>
    <property type="evidence" value="ECO:0007669"/>
    <property type="project" value="TreeGrafter"/>
</dbReference>
<evidence type="ECO:0000256" key="14">
    <source>
        <dbReference type="SAM" id="SignalP"/>
    </source>
</evidence>
<evidence type="ECO:0000256" key="8">
    <source>
        <dbReference type="ARBA" id="ARBA00022842"/>
    </source>
</evidence>
<dbReference type="GO" id="GO:0005758">
    <property type="term" value="C:mitochondrial intermembrane space"/>
    <property type="evidence" value="ECO:0007669"/>
    <property type="project" value="TreeGrafter"/>
</dbReference>
<dbReference type="EMBL" id="LN649230">
    <property type="protein sequence ID" value="CEI60617.1"/>
    <property type="molecule type" value="Genomic_DNA"/>
</dbReference>
<name>A0A2L2T8Q0_9HYPO</name>
<evidence type="ECO:0000256" key="6">
    <source>
        <dbReference type="ARBA" id="ARBA00022619"/>
    </source>
</evidence>
<accession>A0A2L2T8Q0</accession>
<evidence type="ECO:0000256" key="7">
    <source>
        <dbReference type="ARBA" id="ARBA00022723"/>
    </source>
</evidence>
<keyword evidence="8" id="KW-0460">Magnesium</keyword>
<keyword evidence="10" id="KW-0464">Manganese</keyword>
<comment type="subunit">
    <text evidence="3">Homodimer.</text>
</comment>
<dbReference type="PANTHER" id="PTHR21327">
    <property type="entry name" value="GTP CYCLOHYDROLASE II-RELATED"/>
    <property type="match status" value="1"/>
</dbReference>
<comment type="similarity">
    <text evidence="12">Belongs to the DHBP synthase family.</text>
</comment>
<dbReference type="RefSeq" id="XP_025584337.1">
    <property type="nucleotide sequence ID" value="XM_025733430.2"/>
</dbReference>
<dbReference type="STRING" id="56646.A0A2L2T8Q0"/>
<dbReference type="GO" id="GO:0008686">
    <property type="term" value="F:3,4-dihydroxy-2-butanone-4-phosphate synthase activity"/>
    <property type="evidence" value="ECO:0007669"/>
    <property type="project" value="UniProtKB-EC"/>
</dbReference>
<feature type="chain" id="PRO_5014740098" description="3,4-dihydroxy-2-butanone 4-phosphate synthase" evidence="14">
    <location>
        <begin position="19"/>
        <end position="346"/>
    </location>
</feature>
<evidence type="ECO:0000256" key="12">
    <source>
        <dbReference type="ARBA" id="ARBA00060730"/>
    </source>
</evidence>
<comment type="cofactor">
    <cofactor evidence="1">
        <name>Mg(2+)</name>
        <dbReference type="ChEBI" id="CHEBI:18420"/>
    </cofactor>
</comment>
<evidence type="ECO:0000313" key="15">
    <source>
        <dbReference type="EMBL" id="CEI60617.1"/>
    </source>
</evidence>
<dbReference type="GO" id="GO:0009231">
    <property type="term" value="P:riboflavin biosynthetic process"/>
    <property type="evidence" value="ECO:0007669"/>
    <property type="project" value="UniProtKB-UniPathway"/>
</dbReference>
<sequence>MKGIIVLNNLLLISNCFCLLNNHRIGFRQLIDSPIKKSSPPSSIPSPADAAASVSASEPALLVRPVRDRRIRNYYKPRSNSQVFFNFNHYSCFQAFALLNCSSTTCHPTFKMPATIPQNKFDSIPDSIEAFRNGEFLVVLDDPSRENEADLIIAAEDMTTEKMGFLIRHSSGYVCAPLSPELTKSLDLPQMVPNNQDPRGTAYTISVDSADPSVTTGISARDRALACRTLADPKARPDSFRRPGHVLPLRSRPGGVRQRPGHTEAATEFCRLAGKAQAAAICEIIDDGEETPGQALVQNHGMLRGEDCITFARKWGLKVCTIADLVAYVEKTEGKLESNGAEADGN</sequence>
<comment type="pathway">
    <text evidence="2">Cofactor biosynthesis; riboflavin biosynthesis; 2-hydroxy-3-oxobutyl phosphate from D-ribulose 5-phosphate: step 1/1.</text>
</comment>
<keyword evidence="11" id="KW-0456">Lyase</keyword>